<evidence type="ECO:0000313" key="3">
    <source>
        <dbReference type="Proteomes" id="UP000031737"/>
    </source>
</evidence>
<gene>
    <name evidence="2" type="ORF">TRSC58_07438</name>
</gene>
<sequence>MRTFPCSSISSISCSTPPSGATTRIMSRCALRTVRVRVSERRFLSDKKKSKKKTRRAIKQKGGEEGGGRLLREKKKRKKVENAKR</sequence>
<evidence type="ECO:0000256" key="1">
    <source>
        <dbReference type="SAM" id="MobiDB-lite"/>
    </source>
</evidence>
<proteinExistence type="predicted"/>
<comment type="caution">
    <text evidence="2">The sequence shown here is derived from an EMBL/GenBank/DDBJ whole genome shotgun (WGS) entry which is preliminary data.</text>
</comment>
<organism evidence="2 3">
    <name type="scientific">Trypanosoma rangeli SC58</name>
    <dbReference type="NCBI Taxonomy" id="429131"/>
    <lineage>
        <taxon>Eukaryota</taxon>
        <taxon>Discoba</taxon>
        <taxon>Euglenozoa</taxon>
        <taxon>Kinetoplastea</taxon>
        <taxon>Metakinetoplastina</taxon>
        <taxon>Trypanosomatida</taxon>
        <taxon>Trypanosomatidae</taxon>
        <taxon>Trypanosoma</taxon>
        <taxon>Herpetosoma</taxon>
    </lineage>
</organism>
<dbReference type="VEuPathDB" id="TriTrypDB:TRSC58_07438"/>
<feature type="compositionally biased region" description="Basic residues" evidence="1">
    <location>
        <begin position="48"/>
        <end position="59"/>
    </location>
</feature>
<feature type="compositionally biased region" description="Low complexity" evidence="1">
    <location>
        <begin position="1"/>
        <end position="19"/>
    </location>
</feature>
<keyword evidence="3" id="KW-1185">Reference proteome</keyword>
<evidence type="ECO:0000313" key="2">
    <source>
        <dbReference type="EMBL" id="ESL04982.1"/>
    </source>
</evidence>
<dbReference type="EMBL" id="AUPL01007683">
    <property type="protein sequence ID" value="ESL04982.1"/>
    <property type="molecule type" value="Genomic_DNA"/>
</dbReference>
<dbReference type="AlphaFoldDB" id="A0A061IVA6"/>
<protein>
    <submittedName>
        <fullName evidence="2">Uncharacterized protein</fullName>
    </submittedName>
</protein>
<feature type="region of interest" description="Disordered" evidence="1">
    <location>
        <begin position="1"/>
        <end position="22"/>
    </location>
</feature>
<dbReference type="Proteomes" id="UP000031737">
    <property type="component" value="Unassembled WGS sequence"/>
</dbReference>
<reference evidence="2 3" key="1">
    <citation type="submission" date="2013-07" db="EMBL/GenBank/DDBJ databases">
        <authorList>
            <person name="Stoco P.H."/>
            <person name="Wagner G."/>
            <person name="Gerber A."/>
            <person name="Zaha A."/>
            <person name="Thompson C."/>
            <person name="Bartholomeu D.C."/>
            <person name="Luckemeyer D.D."/>
            <person name="Bahia D."/>
            <person name="Loreto E."/>
            <person name="Prestes E.B."/>
            <person name="Lima F.M."/>
            <person name="Rodrigues-Luiz G."/>
            <person name="Vallejo G.A."/>
            <person name="Filho J.F."/>
            <person name="Monteiro K.M."/>
            <person name="Tyler K.M."/>
            <person name="de Almeida L.G."/>
            <person name="Ortiz M.F."/>
            <person name="Siervo M.A."/>
            <person name="de Moraes M.H."/>
            <person name="Cunha O.L."/>
            <person name="Mendonca-Neto R."/>
            <person name="Silva R."/>
            <person name="Teixeira S.M."/>
            <person name="Murta S.M."/>
            <person name="Sincero T.C."/>
            <person name="Mendes T.A."/>
            <person name="Urmenyi T.P."/>
            <person name="Silva V.G."/>
            <person name="da Rocha W.D."/>
            <person name="Andersson B."/>
            <person name="Romanha A.J."/>
            <person name="Steindel M."/>
            <person name="de Vasconcelos A.T."/>
            <person name="Grisard E.C."/>
        </authorList>
    </citation>
    <scope>NUCLEOTIDE SEQUENCE [LARGE SCALE GENOMIC DNA]</scope>
    <source>
        <strain evidence="2 3">SC58</strain>
    </source>
</reference>
<accession>A0A061IVA6</accession>
<feature type="compositionally biased region" description="Basic and acidic residues" evidence="1">
    <location>
        <begin position="61"/>
        <end position="71"/>
    </location>
</feature>
<feature type="region of interest" description="Disordered" evidence="1">
    <location>
        <begin position="42"/>
        <end position="85"/>
    </location>
</feature>
<name>A0A061IVA6_TRYRA</name>